<comment type="caution">
    <text evidence="3">The sequence shown here is derived from an EMBL/GenBank/DDBJ whole genome shotgun (WGS) entry which is preliminary data.</text>
</comment>
<feature type="compositionally biased region" description="Basic and acidic residues" evidence="1">
    <location>
        <begin position="96"/>
        <end position="116"/>
    </location>
</feature>
<dbReference type="AlphaFoldDB" id="A0ABD1XNL8"/>
<dbReference type="Proteomes" id="UP001605036">
    <property type="component" value="Unassembled WGS sequence"/>
</dbReference>
<evidence type="ECO:0000313" key="4">
    <source>
        <dbReference type="Proteomes" id="UP001605036"/>
    </source>
</evidence>
<organism evidence="3 4">
    <name type="scientific">Riccia fluitans</name>
    <dbReference type="NCBI Taxonomy" id="41844"/>
    <lineage>
        <taxon>Eukaryota</taxon>
        <taxon>Viridiplantae</taxon>
        <taxon>Streptophyta</taxon>
        <taxon>Embryophyta</taxon>
        <taxon>Marchantiophyta</taxon>
        <taxon>Marchantiopsida</taxon>
        <taxon>Marchantiidae</taxon>
        <taxon>Marchantiales</taxon>
        <taxon>Ricciaceae</taxon>
        <taxon>Riccia</taxon>
    </lineage>
</organism>
<sequence>MLRFLMMLAFLLSILDLGAIVEATARGRFDVKSGIETSRIQDSLSFPQPVEHPPYMDTEWPTVEMRSRSSLSNKNKLLCGKSSRRCQVASVSPTRRVLDDSPVDKTPEAPHHAPHF</sequence>
<evidence type="ECO:0000256" key="2">
    <source>
        <dbReference type="SAM" id="SignalP"/>
    </source>
</evidence>
<accession>A0ABD1XNL8</accession>
<dbReference type="EMBL" id="JBHFFA010000008">
    <property type="protein sequence ID" value="KAL2610515.1"/>
    <property type="molecule type" value="Genomic_DNA"/>
</dbReference>
<name>A0ABD1XNL8_9MARC</name>
<reference evidence="3 4" key="1">
    <citation type="submission" date="2024-09" db="EMBL/GenBank/DDBJ databases">
        <title>Chromosome-scale assembly of Riccia fluitans.</title>
        <authorList>
            <person name="Paukszto L."/>
            <person name="Sawicki J."/>
            <person name="Karawczyk K."/>
            <person name="Piernik-Szablinska J."/>
            <person name="Szczecinska M."/>
            <person name="Mazdziarz M."/>
        </authorList>
    </citation>
    <scope>NUCLEOTIDE SEQUENCE [LARGE SCALE GENOMIC DNA]</scope>
    <source>
        <strain evidence="3">Rf_01</strain>
        <tissue evidence="3">Aerial parts of the thallus</tissue>
    </source>
</reference>
<feature type="chain" id="PRO_5044844775" evidence="2">
    <location>
        <begin position="24"/>
        <end position="116"/>
    </location>
</feature>
<evidence type="ECO:0000313" key="3">
    <source>
        <dbReference type="EMBL" id="KAL2610515.1"/>
    </source>
</evidence>
<keyword evidence="4" id="KW-1185">Reference proteome</keyword>
<evidence type="ECO:0000256" key="1">
    <source>
        <dbReference type="SAM" id="MobiDB-lite"/>
    </source>
</evidence>
<proteinExistence type="predicted"/>
<protein>
    <submittedName>
        <fullName evidence="3">Uncharacterized protein</fullName>
    </submittedName>
</protein>
<keyword evidence="2" id="KW-0732">Signal</keyword>
<feature type="region of interest" description="Disordered" evidence="1">
    <location>
        <begin position="90"/>
        <end position="116"/>
    </location>
</feature>
<feature type="signal peptide" evidence="2">
    <location>
        <begin position="1"/>
        <end position="23"/>
    </location>
</feature>
<gene>
    <name evidence="3" type="ORF">R1flu_029088</name>
</gene>